<feature type="region of interest" description="Disordered" evidence="1">
    <location>
        <begin position="83"/>
        <end position="103"/>
    </location>
</feature>
<dbReference type="Proteomes" id="UP000234681">
    <property type="component" value="Chromosome 1"/>
</dbReference>
<proteinExistence type="predicted"/>
<evidence type="ECO:0000256" key="1">
    <source>
        <dbReference type="SAM" id="MobiDB-lite"/>
    </source>
</evidence>
<evidence type="ECO:0000313" key="3">
    <source>
        <dbReference type="Proteomes" id="UP000234681"/>
    </source>
</evidence>
<name>A6HZ59_RAT</name>
<dbReference type="EMBL" id="CH473953">
    <property type="protein sequence ID" value="EDM12490.1"/>
    <property type="molecule type" value="Genomic_DNA"/>
</dbReference>
<accession>A6HZ59</accession>
<organism evidence="2 3">
    <name type="scientific">Rattus norvegicus</name>
    <name type="common">Rat</name>
    <dbReference type="NCBI Taxonomy" id="10116"/>
    <lineage>
        <taxon>Eukaryota</taxon>
        <taxon>Metazoa</taxon>
        <taxon>Chordata</taxon>
        <taxon>Craniata</taxon>
        <taxon>Vertebrata</taxon>
        <taxon>Euteleostomi</taxon>
        <taxon>Mammalia</taxon>
        <taxon>Eutheria</taxon>
        <taxon>Euarchontoglires</taxon>
        <taxon>Glires</taxon>
        <taxon>Rodentia</taxon>
        <taxon>Myomorpha</taxon>
        <taxon>Muroidea</taxon>
        <taxon>Muridae</taxon>
        <taxon>Murinae</taxon>
        <taxon>Rattus</taxon>
    </lineage>
</organism>
<dbReference type="AlphaFoldDB" id="A6HZ59"/>
<evidence type="ECO:0000313" key="2">
    <source>
        <dbReference type="EMBL" id="EDM12490.1"/>
    </source>
</evidence>
<gene>
    <name evidence="2" type="primary">RGD1565319_predicted</name>
    <name evidence="2" type="ORF">rCG_47494</name>
</gene>
<protein>
    <submittedName>
        <fullName evidence="2">Similar to Delta-interacting protein A (Hepatitis delta antigen interacting protein A) (Predicted)</fullName>
    </submittedName>
</protein>
<reference evidence="3" key="1">
    <citation type="submission" date="2005-09" db="EMBL/GenBank/DDBJ databases">
        <authorList>
            <person name="Mural R.J."/>
            <person name="Li P.W."/>
            <person name="Adams M.D."/>
            <person name="Amanatides P.G."/>
            <person name="Baden-Tillson H."/>
            <person name="Barnstead M."/>
            <person name="Chin S.H."/>
            <person name="Dew I."/>
            <person name="Evans C.A."/>
            <person name="Ferriera S."/>
            <person name="Flanigan M."/>
            <person name="Fosler C."/>
            <person name="Glodek A."/>
            <person name="Gu Z."/>
            <person name="Holt R.A."/>
            <person name="Jennings D."/>
            <person name="Kraft C.L."/>
            <person name="Lu F."/>
            <person name="Nguyen T."/>
            <person name="Nusskern D.R."/>
            <person name="Pfannkoch C.M."/>
            <person name="Sitter C."/>
            <person name="Sutton G.G."/>
            <person name="Venter J.C."/>
            <person name="Wang Z."/>
            <person name="Woodage T."/>
            <person name="Zheng X.H."/>
            <person name="Zhong F."/>
        </authorList>
    </citation>
    <scope>NUCLEOTIDE SEQUENCE [LARGE SCALE GENOMIC DNA]</scope>
    <source>
        <strain>BN</strain>
        <strain evidence="3">Sprague-Dawley</strain>
    </source>
</reference>
<feature type="region of interest" description="Disordered" evidence="1">
    <location>
        <begin position="1"/>
        <end position="34"/>
    </location>
</feature>
<sequence>MPAPWCSAEAATRSGGPRHSPRSESNPGRHWRGKCGALSHQESRLGATDPGCPHCQCWNFHRLGRGARTVAGRARVWAQHLSPLRRRGHHGGPTLRPVLGKAP</sequence>